<dbReference type="EMBL" id="HBFQ01042589">
    <property type="protein sequence ID" value="CAD8855782.1"/>
    <property type="molecule type" value="Transcribed_RNA"/>
</dbReference>
<evidence type="ECO:0000259" key="1">
    <source>
        <dbReference type="SMART" id="SM00456"/>
    </source>
</evidence>
<dbReference type="SMART" id="SM00456">
    <property type="entry name" value="WW"/>
    <property type="match status" value="2"/>
</dbReference>
<feature type="domain" description="WW" evidence="1">
    <location>
        <begin position="230"/>
        <end position="268"/>
    </location>
</feature>
<sequence length="314" mass="36468">MVDPWREVLATSFARSRREGLVEVGAGRWRCPMCEIPVDEAHLDSHIDSSRHLRAKRYYYDARELLERHRRGEFPAFMDVRQNHLYCTLCSQYATDEHLKSDKHLRKENWFRSQPQLCDTPSRALPPPAQMPASPAWQASSALQASQALPVLPEHLGNPDYYEWRPDQWKFFCKLCQRFADGSHATCKKHLSRVDVMTPRVELAPRKRQEMLSLTSTPHDDPDVAAENLTLPDGWKSSFDPQYEQFYYYKVDAHDAVIGPPTWDKPETSAISGNSDLPGGWLKKFDEYYGRNYYYQVDEWSRPTGPTSWVRPTA</sequence>
<dbReference type="InterPro" id="IPR001202">
    <property type="entry name" value="WW_dom"/>
</dbReference>
<dbReference type="AlphaFoldDB" id="A0A7S1AIY9"/>
<gene>
    <name evidence="2" type="ORF">NSCI0253_LOCUS30134</name>
</gene>
<organism evidence="2">
    <name type="scientific">Noctiluca scintillans</name>
    <name type="common">Sea sparkle</name>
    <name type="synonym">Red tide dinoflagellate</name>
    <dbReference type="NCBI Taxonomy" id="2966"/>
    <lineage>
        <taxon>Eukaryota</taxon>
        <taxon>Sar</taxon>
        <taxon>Alveolata</taxon>
        <taxon>Dinophyceae</taxon>
        <taxon>Noctilucales</taxon>
        <taxon>Noctilucaceae</taxon>
        <taxon>Noctiluca</taxon>
    </lineage>
</organism>
<reference evidence="2" key="1">
    <citation type="submission" date="2021-01" db="EMBL/GenBank/DDBJ databases">
        <authorList>
            <person name="Corre E."/>
            <person name="Pelletier E."/>
            <person name="Niang G."/>
            <person name="Scheremetjew M."/>
            <person name="Finn R."/>
            <person name="Kale V."/>
            <person name="Holt S."/>
            <person name="Cochrane G."/>
            <person name="Meng A."/>
            <person name="Brown T."/>
            <person name="Cohen L."/>
        </authorList>
    </citation>
    <scope>NUCLEOTIDE SEQUENCE</scope>
</reference>
<evidence type="ECO:0000313" key="2">
    <source>
        <dbReference type="EMBL" id="CAD8855782.1"/>
    </source>
</evidence>
<protein>
    <recommendedName>
        <fullName evidence="1">WW domain-containing protein</fullName>
    </recommendedName>
</protein>
<feature type="domain" description="WW" evidence="1">
    <location>
        <begin position="276"/>
        <end position="314"/>
    </location>
</feature>
<name>A0A7S1AIY9_NOCSC</name>
<accession>A0A7S1AIY9</accession>
<proteinExistence type="predicted"/>